<dbReference type="Proteomes" id="UP000276133">
    <property type="component" value="Unassembled WGS sequence"/>
</dbReference>
<keyword evidence="2" id="KW-1185">Reference proteome</keyword>
<evidence type="ECO:0000313" key="2">
    <source>
        <dbReference type="Proteomes" id="UP000276133"/>
    </source>
</evidence>
<dbReference type="EMBL" id="REGN01000929">
    <property type="protein sequence ID" value="RNA38049.1"/>
    <property type="molecule type" value="Genomic_DNA"/>
</dbReference>
<gene>
    <name evidence="1" type="ORF">BpHYR1_033372</name>
</gene>
<evidence type="ECO:0000313" key="1">
    <source>
        <dbReference type="EMBL" id="RNA38049.1"/>
    </source>
</evidence>
<sequence>MLRSRVGNSKPQLTCGRISILLGFFIPTLNIYKNSYGTENIKRLKFFKRKEGKKGDLISEGPKHVLGDTKDVTAATIYRTCFGPSEFELWHFLYFLNESIFVCAAFRLKEVESPK</sequence>
<protein>
    <submittedName>
        <fullName evidence="1">Uncharacterized protein</fullName>
    </submittedName>
</protein>
<name>A0A3M7SQP0_BRAPC</name>
<organism evidence="1 2">
    <name type="scientific">Brachionus plicatilis</name>
    <name type="common">Marine rotifer</name>
    <name type="synonym">Brachionus muelleri</name>
    <dbReference type="NCBI Taxonomy" id="10195"/>
    <lineage>
        <taxon>Eukaryota</taxon>
        <taxon>Metazoa</taxon>
        <taxon>Spiralia</taxon>
        <taxon>Gnathifera</taxon>
        <taxon>Rotifera</taxon>
        <taxon>Eurotatoria</taxon>
        <taxon>Monogononta</taxon>
        <taxon>Pseudotrocha</taxon>
        <taxon>Ploima</taxon>
        <taxon>Brachionidae</taxon>
        <taxon>Brachionus</taxon>
    </lineage>
</organism>
<dbReference type="AlphaFoldDB" id="A0A3M7SQP0"/>
<proteinExistence type="predicted"/>
<comment type="caution">
    <text evidence="1">The sequence shown here is derived from an EMBL/GenBank/DDBJ whole genome shotgun (WGS) entry which is preliminary data.</text>
</comment>
<accession>A0A3M7SQP0</accession>
<reference evidence="1 2" key="1">
    <citation type="journal article" date="2018" name="Sci. Rep.">
        <title>Genomic signatures of local adaptation to the degree of environmental predictability in rotifers.</title>
        <authorList>
            <person name="Franch-Gras L."/>
            <person name="Hahn C."/>
            <person name="Garcia-Roger E.M."/>
            <person name="Carmona M.J."/>
            <person name="Serra M."/>
            <person name="Gomez A."/>
        </authorList>
    </citation>
    <scope>NUCLEOTIDE SEQUENCE [LARGE SCALE GENOMIC DNA]</scope>
    <source>
        <strain evidence="1">HYR1</strain>
    </source>
</reference>